<dbReference type="RefSeq" id="WP_353472549.1">
    <property type="nucleotide sequence ID" value="NZ_CP123384.1"/>
</dbReference>
<keyword evidence="1" id="KW-0812">Transmembrane</keyword>
<name>A0AAU8AFS2_9RHOB</name>
<accession>A0AAU8AFS2</accession>
<gene>
    <name evidence="2" type="ORF">PVT71_00555</name>
</gene>
<evidence type="ECO:0000256" key="1">
    <source>
        <dbReference type="SAM" id="Phobius"/>
    </source>
</evidence>
<keyword evidence="1" id="KW-1133">Transmembrane helix</keyword>
<organism evidence="2">
    <name type="scientific">Alloyangia sp. H15</name>
    <dbReference type="NCBI Taxonomy" id="3029062"/>
    <lineage>
        <taxon>Bacteria</taxon>
        <taxon>Pseudomonadati</taxon>
        <taxon>Pseudomonadota</taxon>
        <taxon>Alphaproteobacteria</taxon>
        <taxon>Rhodobacterales</taxon>
        <taxon>Roseobacteraceae</taxon>
        <taxon>Alloyangia</taxon>
    </lineage>
</organism>
<proteinExistence type="predicted"/>
<protein>
    <recommendedName>
        <fullName evidence="3">DoxX family protein</fullName>
    </recommendedName>
</protein>
<evidence type="ECO:0000313" key="2">
    <source>
        <dbReference type="EMBL" id="XCC93728.1"/>
    </source>
</evidence>
<sequence length="129" mass="13613">MVSLISTLQCVLRLAFALVLGHTAMQEIFTADPVLIGAIAIRTPGLATSILCIALAVLSIWLILGVGTRAVALTGFGIYAAHELLLQDFDLLGLELSQSCVLVALLALPLVFFGGGRFSVVSTYSREPI</sequence>
<feature type="transmembrane region" description="Helical" evidence="1">
    <location>
        <begin position="101"/>
        <end position="120"/>
    </location>
</feature>
<reference evidence="2" key="1">
    <citation type="submission" date="2023-02" db="EMBL/GenBank/DDBJ databases">
        <title>Description and genomic characterization of Salipiger bruguierae sp. nov., isolated from the sediment of mangrove plant Bruguiera sexangula.</title>
        <authorList>
            <person name="Long M."/>
        </authorList>
    </citation>
    <scope>NUCLEOTIDE SEQUENCE</scope>
    <source>
        <strain evidence="2">H15</strain>
    </source>
</reference>
<dbReference type="AlphaFoldDB" id="A0AAU8AFS2"/>
<keyword evidence="1" id="KW-0472">Membrane</keyword>
<dbReference type="EMBL" id="CP123384">
    <property type="protein sequence ID" value="XCC93728.1"/>
    <property type="molecule type" value="Genomic_DNA"/>
</dbReference>
<evidence type="ECO:0008006" key="3">
    <source>
        <dbReference type="Google" id="ProtNLM"/>
    </source>
</evidence>